<gene>
    <name evidence="4" type="primary">ANKRD31</name>
</gene>
<dbReference type="Proteomes" id="UP000314987">
    <property type="component" value="Unassembled WGS sequence"/>
</dbReference>
<feature type="compositionally biased region" description="Basic and acidic residues" evidence="2">
    <location>
        <begin position="1125"/>
        <end position="1159"/>
    </location>
</feature>
<evidence type="ECO:0000313" key="4">
    <source>
        <dbReference type="Ensembl" id="ENSVURP00010024646.1"/>
    </source>
</evidence>
<feature type="region of interest" description="Disordered" evidence="2">
    <location>
        <begin position="1600"/>
        <end position="1619"/>
    </location>
</feature>
<dbReference type="GeneTree" id="ENSGT00940000170332"/>
<feature type="region of interest" description="Disordered" evidence="2">
    <location>
        <begin position="829"/>
        <end position="852"/>
    </location>
</feature>
<feature type="compositionally biased region" description="Basic and acidic residues" evidence="2">
    <location>
        <begin position="1"/>
        <end position="10"/>
    </location>
</feature>
<sequence length="1940" mass="217695">MEEESARGVDWDSDETVVEGSVTESKQEDEELPLKRDEMKCPLFIEEGFQDDQVLDSEWQNDHNYPAGFDAEDLEFLQRPEKELSDGDDSPEISLLSGAVITSYGTVEVKKKSSEKLEGSSVLSESLKEVALPSREIRGENNSCEMLVSTIEDSSGFSESILGEYPFIVNEFETRELLKPLSDLGSPKSMSPLDHLLICQEDGVSEDMQENEKNDVLPTELLTALNMLSDSMVESICQRMERGSSRPYAEDERLGTEPSISQTDDDCTQIAGMNFEFQHSVHPFGQDPKVTEPLFKDITMQQDKEDPSSFGQEILAHQNVACLDGPSKEGYLNSMETNTVTETKYMLRRSARLKTVRAGATPKNIDEAYKMPEEILQKTDSTLSTEYFRTQDSAFQNNSDEKSVEWSRKQVLSAYSCDEQIRKSRRTAKTRKSHRSVVKLSSINRRDIYGESPLHKAAQADDSTLVKKYIKLGVNVNLADYAGWTPLHEASVDGFYKTVLELLKGGADVNCKGMKQITPIYDAVLNGHYKVAELLLQNGADPLFRNDYGKCALDEASDPRMKQLLEQYAHKPRSYPRVEQRNRSELLCPEDTYQHKKPECSPRSTQYFNNENSRGIKDRKIEVSKGNNGNLLKNKGAVNENHQKISKNKKLIPTRNKQPTVDQISAKEPPEINMQNVHEPKNFVPMRERKSRTVPKRTEMSGRKSNTRILVATSSKRITRSIAHQQQNPETFCDLSEKSGMMTNSVIPMLKNHLCHNSEVFSVSKGRGTCENSTTLLTLMSQEEPNQSTGSADCQKEPDILESETAEPAEAILSGLPSCEEAKLPLATEGSDHTAHHEKPVPCEARDNNPSQKSESVTAWEKCFLSFVDRNVNSGNDSNDDGDGGCLSEATILPEKMTCFVNYENQSNCKVNSEHEEESNSQYYLPSETRYLLQENVFQKGNLTTVSQQDIINLSDSDCTVISERYVVNDVRNIKRITSDIDSEQIPLANKGMLSMLDLSGQISEEEISTSLHNNNTTAPSSLVNQTDEERMTNVRGEESSERTCTEKTQESHQKRTECTGHSHEKEASKMEIKQSELPESDVIPNKNVWSTKNIDEDLRDASHLKQGMEKTIPSLSDKGMTDNVNREQNTKRSHKEAREKKSPDTHVPRNLQLREKRVQIKRKRQDLQETTCSQDLSSSISTNKDLQNQSQQEDSPDPKASKIPEPSAFGKETWPDKPRYGTVTKVHKRNAKGKSRLHLAAKRGDLLLVKALIESGAHLNHKDNAGWTALHEAANKGFNEVMVELLKAGANVNSESLDGLLPIHNAVSGNHLKAAEILLQHGANPNQKDEDQKSALDRAEDVKMKKLLKSYSGNETREICHSKVTEKLSSRLKRQKQESCCKTKCTGPLSFSHQDERVPMHESICTILQDIEEKQENLLLFEIRTPKDADQYSEKMLQIKDVMDSVLAKQKKERDDLAKKYRASVESFKHGTLREQLANLATRQKSLLMVAQKQKKLSQKIQNYKNARNRSGLGVRGEPPDSRNSSENDKGSPTPVERTRQPDLVSVPVGSPASPPSRNSQKTHCATESRQEDNQNLDSCINERGAYEKATESECFSFDEQISKGRPGDPTLERTSESNYTHGIERVKLPPQPMTPSVPAEYLQEGNYVAVITAKGSKSLNPSAMTETLNVLETTSATARHNIHQPSNVCQPALTSCLLSGNTARRTVSQDPPRAVSESFMQSFLTHQGNALVDSGALLRMKQNHTESRPVGALAADSQINFSSESANQNNKQEPLNYRAEMKMKKTQIKELISLGRIKPGNDVLEFKMQDATYKASILLNGKIKAKNGEIYQSPITWIKALLGSNISVTWKYVWNKVTYLGKELCKYVTEEVPVIVEPNAVLQENQPCLPGPSSDSVQNLTHYLQLNEILLISNQELLPCHIMDQHWKFYLSSKDGPF</sequence>
<feature type="region of interest" description="Disordered" evidence="2">
    <location>
        <begin position="1"/>
        <end position="34"/>
    </location>
</feature>
<feature type="compositionally biased region" description="Basic and acidic residues" evidence="2">
    <location>
        <begin position="1100"/>
        <end position="1109"/>
    </location>
</feature>
<dbReference type="RefSeq" id="XP_027720007.1">
    <property type="nucleotide sequence ID" value="XM_027864206.1"/>
</dbReference>
<organism evidence="4 5">
    <name type="scientific">Vombatus ursinus</name>
    <name type="common">Common wombat</name>
    <dbReference type="NCBI Taxonomy" id="29139"/>
    <lineage>
        <taxon>Eukaryota</taxon>
        <taxon>Metazoa</taxon>
        <taxon>Chordata</taxon>
        <taxon>Craniata</taxon>
        <taxon>Vertebrata</taxon>
        <taxon>Euteleostomi</taxon>
        <taxon>Mammalia</taxon>
        <taxon>Metatheria</taxon>
        <taxon>Diprotodontia</taxon>
        <taxon>Vombatidae</taxon>
        <taxon>Vombatus</taxon>
    </lineage>
</organism>
<feature type="repeat" description="ANK" evidence="1">
    <location>
        <begin position="482"/>
        <end position="514"/>
    </location>
</feature>
<keyword evidence="5" id="KW-1185">Reference proteome</keyword>
<feature type="compositionally biased region" description="Basic and acidic residues" evidence="2">
    <location>
        <begin position="1028"/>
        <end position="1077"/>
    </location>
</feature>
<protein>
    <recommendedName>
        <fullName evidence="3">RAMA domain-containing protein</fullName>
    </recommendedName>
</protein>
<feature type="repeat" description="ANK" evidence="1">
    <location>
        <begin position="1233"/>
        <end position="1265"/>
    </location>
</feature>
<dbReference type="GeneID" id="114044642"/>
<feature type="repeat" description="ANK" evidence="1">
    <location>
        <begin position="1266"/>
        <end position="1298"/>
    </location>
</feature>
<feature type="region of interest" description="Disordered" evidence="2">
    <location>
        <begin position="241"/>
        <end position="262"/>
    </location>
</feature>
<name>A0A4X2LSC2_VOMUR</name>
<dbReference type="Gene3D" id="1.25.40.20">
    <property type="entry name" value="Ankyrin repeat-containing domain"/>
    <property type="match status" value="2"/>
</dbReference>
<evidence type="ECO:0000256" key="1">
    <source>
        <dbReference type="PROSITE-ProRule" id="PRU00023"/>
    </source>
</evidence>
<feature type="compositionally biased region" description="Polar residues" evidence="2">
    <location>
        <begin position="1169"/>
        <end position="1194"/>
    </location>
</feature>
<accession>A0A4X2LSC2</accession>
<dbReference type="SMART" id="SM00248">
    <property type="entry name" value="ANK"/>
    <property type="match status" value="6"/>
</dbReference>
<feature type="compositionally biased region" description="Basic and acidic residues" evidence="2">
    <location>
        <begin position="1519"/>
        <end position="1531"/>
    </location>
</feature>
<dbReference type="SUPFAM" id="SSF48403">
    <property type="entry name" value="Ankyrin repeat"/>
    <property type="match status" value="2"/>
</dbReference>
<dbReference type="Pfam" id="PF12796">
    <property type="entry name" value="Ank_2"/>
    <property type="match status" value="2"/>
</dbReference>
<feature type="compositionally biased region" description="Basic and acidic residues" evidence="2">
    <location>
        <begin position="1602"/>
        <end position="1617"/>
    </location>
</feature>
<evidence type="ECO:0000313" key="5">
    <source>
        <dbReference type="Proteomes" id="UP000314987"/>
    </source>
</evidence>
<feature type="domain" description="RAMA" evidence="3">
    <location>
        <begin position="1771"/>
        <end position="1871"/>
    </location>
</feature>
<proteinExistence type="predicted"/>
<dbReference type="Ensembl" id="ENSVURT00010028051.1">
    <property type="protein sequence ID" value="ENSVURP00010024646.1"/>
    <property type="gene ID" value="ENSVURG00010018890.1"/>
</dbReference>
<dbReference type="InterPro" id="IPR042334">
    <property type="entry name" value="ANKRD31"/>
</dbReference>
<feature type="compositionally biased region" description="Basic and acidic residues" evidence="2">
    <location>
        <begin position="830"/>
        <end position="847"/>
    </location>
</feature>
<dbReference type="PANTHER" id="PTHR24176">
    <property type="entry name" value="ANKYRIN REPEAT DOMAIN-CONTAINING PROTEIN 31-RELATED"/>
    <property type="match status" value="1"/>
</dbReference>
<feature type="region of interest" description="Disordered" evidence="2">
    <location>
        <begin position="1100"/>
        <end position="1222"/>
    </location>
</feature>
<dbReference type="Pfam" id="PF18755">
    <property type="entry name" value="RAMA"/>
    <property type="match status" value="1"/>
</dbReference>
<reference evidence="4" key="2">
    <citation type="submission" date="2025-08" db="UniProtKB">
        <authorList>
            <consortium name="Ensembl"/>
        </authorList>
    </citation>
    <scope>IDENTIFICATION</scope>
</reference>
<dbReference type="PRINTS" id="PR01415">
    <property type="entry name" value="ANKYRIN"/>
</dbReference>
<feature type="region of interest" description="Disordered" evidence="2">
    <location>
        <begin position="1504"/>
        <end position="1579"/>
    </location>
</feature>
<dbReference type="InterPro" id="IPR002110">
    <property type="entry name" value="Ankyrin_rpt"/>
</dbReference>
<feature type="repeat" description="ANK" evidence="1">
    <location>
        <begin position="449"/>
        <end position="481"/>
    </location>
</feature>
<evidence type="ECO:0000256" key="2">
    <source>
        <dbReference type="SAM" id="MobiDB-lite"/>
    </source>
</evidence>
<dbReference type="InterPro" id="IPR040843">
    <property type="entry name" value="RAMA"/>
</dbReference>
<dbReference type="PANTHER" id="PTHR24176:SF14">
    <property type="entry name" value="ANKYRIN REPEAT DOMAIN-CONTAINING PROTEIN 31"/>
    <property type="match status" value="1"/>
</dbReference>
<dbReference type="OMA" id="MPTNSQE"/>
<reference evidence="5" key="1">
    <citation type="submission" date="2018-12" db="EMBL/GenBank/DDBJ databases">
        <authorList>
            <person name="Yazar S."/>
        </authorList>
    </citation>
    <scope>NUCLEOTIDE SEQUENCE [LARGE SCALE GENOMIC DNA]</scope>
</reference>
<keyword evidence="1" id="KW-0040">ANK repeat</keyword>
<feature type="compositionally biased region" description="Polar residues" evidence="2">
    <location>
        <begin position="1009"/>
        <end position="1026"/>
    </location>
</feature>
<feature type="repeat" description="ANK" evidence="1">
    <location>
        <begin position="515"/>
        <end position="547"/>
    </location>
</feature>
<dbReference type="InterPro" id="IPR036770">
    <property type="entry name" value="Ankyrin_rpt-contain_sf"/>
</dbReference>
<dbReference type="PROSITE" id="PS50297">
    <property type="entry name" value="ANK_REP_REGION"/>
    <property type="match status" value="6"/>
</dbReference>
<feature type="compositionally biased region" description="Basic and acidic residues" evidence="2">
    <location>
        <begin position="241"/>
        <end position="255"/>
    </location>
</feature>
<feature type="region of interest" description="Disordered" evidence="2">
    <location>
        <begin position="1009"/>
        <end position="1085"/>
    </location>
</feature>
<dbReference type="CTD" id="256006"/>
<evidence type="ECO:0000259" key="3">
    <source>
        <dbReference type="Pfam" id="PF18755"/>
    </source>
</evidence>
<reference evidence="4" key="3">
    <citation type="submission" date="2025-09" db="UniProtKB">
        <authorList>
            <consortium name="Ensembl"/>
        </authorList>
    </citation>
    <scope>IDENTIFICATION</scope>
</reference>
<feature type="repeat" description="ANK" evidence="1">
    <location>
        <begin position="1299"/>
        <end position="1331"/>
    </location>
</feature>
<dbReference type="PROSITE" id="PS50088">
    <property type="entry name" value="ANK_REPEAT"/>
    <property type="match status" value="6"/>
</dbReference>
<dbReference type="STRING" id="29139.ENSVURP00010024646"/>